<reference evidence="3 4" key="1">
    <citation type="submission" date="2017-08" db="EMBL/GenBank/DDBJ databases">
        <authorList>
            <person name="de Groot N.N."/>
        </authorList>
    </citation>
    <scope>NUCLEOTIDE SEQUENCE [LARGE SCALE GENOMIC DNA]</scope>
    <source>
        <strain evidence="3 4">JC228</strain>
    </source>
</reference>
<organism evidence="3 4">
    <name type="scientific">Bacillus oleivorans</name>
    <dbReference type="NCBI Taxonomy" id="1448271"/>
    <lineage>
        <taxon>Bacteria</taxon>
        <taxon>Bacillati</taxon>
        <taxon>Bacillota</taxon>
        <taxon>Bacilli</taxon>
        <taxon>Bacillales</taxon>
        <taxon>Bacillaceae</taxon>
        <taxon>Bacillus</taxon>
    </lineage>
</organism>
<dbReference type="Proteomes" id="UP000219546">
    <property type="component" value="Unassembled WGS sequence"/>
</dbReference>
<feature type="region of interest" description="Disordered" evidence="1">
    <location>
        <begin position="121"/>
        <end position="171"/>
    </location>
</feature>
<dbReference type="AlphaFoldDB" id="A0A285CT27"/>
<dbReference type="EMBL" id="OAOP01000004">
    <property type="protein sequence ID" value="SNX70575.1"/>
    <property type="molecule type" value="Genomic_DNA"/>
</dbReference>
<protein>
    <submittedName>
        <fullName evidence="3">Uncharacterized protein</fullName>
    </submittedName>
</protein>
<evidence type="ECO:0000313" key="3">
    <source>
        <dbReference type="EMBL" id="SNX70575.1"/>
    </source>
</evidence>
<feature type="chain" id="PRO_5012990140" evidence="2">
    <location>
        <begin position="24"/>
        <end position="272"/>
    </location>
</feature>
<evidence type="ECO:0000313" key="4">
    <source>
        <dbReference type="Proteomes" id="UP000219546"/>
    </source>
</evidence>
<dbReference type="RefSeq" id="WP_097158588.1">
    <property type="nucleotide sequence ID" value="NZ_JBEPMQ010000010.1"/>
</dbReference>
<accession>A0A285CT27</accession>
<feature type="compositionally biased region" description="Low complexity" evidence="1">
    <location>
        <begin position="127"/>
        <end position="139"/>
    </location>
</feature>
<keyword evidence="2" id="KW-0732">Signal</keyword>
<sequence>MHKLLIVLFFIIAAISIPSLASAQSNSLPAGIEEVETVTDQSHANTEEISQKFPLHEDDSFESLHKEANNVKDSVEGLKDAVLDSVDSAGQSEINLKVDNTIINLEISAARGKAEVKTSIKFRESDSNPPGANNNNSTNEIKDNHGQSNEIHGERQVLELTQPKSVKDTKNEIQTDFQQPTQESSHSLPNTEGPMLFFYEHPGVVGPQSGGFGSGHSANSDLNSSGAFYGFLQDQLRVFELKQSVLSGRVSFYFDQWLNAPPVQPPETSFFF</sequence>
<gene>
    <name evidence="3" type="ORF">SAMN05877753_104188</name>
</gene>
<feature type="signal peptide" evidence="2">
    <location>
        <begin position="1"/>
        <end position="23"/>
    </location>
</feature>
<evidence type="ECO:0000256" key="1">
    <source>
        <dbReference type="SAM" id="MobiDB-lite"/>
    </source>
</evidence>
<proteinExistence type="predicted"/>
<evidence type="ECO:0000256" key="2">
    <source>
        <dbReference type="SAM" id="SignalP"/>
    </source>
</evidence>
<name>A0A285CT27_9BACI</name>
<feature type="compositionally biased region" description="Basic and acidic residues" evidence="1">
    <location>
        <begin position="140"/>
        <end position="157"/>
    </location>
</feature>
<keyword evidence="4" id="KW-1185">Reference proteome</keyword>
<dbReference type="OrthoDB" id="2843222at2"/>